<dbReference type="RefSeq" id="WP_167996478.1">
    <property type="nucleotide sequence ID" value="NZ_JAATEM010000018.1"/>
</dbReference>
<dbReference type="EMBL" id="JAATEM010000018">
    <property type="protein sequence ID" value="NJP51626.1"/>
    <property type="molecule type" value="Genomic_DNA"/>
</dbReference>
<dbReference type="InterPro" id="IPR007278">
    <property type="entry name" value="DUF397"/>
</dbReference>
<feature type="domain" description="DUF397" evidence="1">
    <location>
        <begin position="9"/>
        <end position="62"/>
    </location>
</feature>
<gene>
    <name evidence="2" type="ORF">HCJ93_16505</name>
</gene>
<name>A0ABX1AAR8_9ACTN</name>
<accession>A0ABX1AAR8</accession>
<keyword evidence="3" id="KW-1185">Reference proteome</keyword>
<protein>
    <submittedName>
        <fullName evidence="2">DUF397 domain-containing protein</fullName>
    </submittedName>
</protein>
<evidence type="ECO:0000313" key="2">
    <source>
        <dbReference type="EMBL" id="NJP51626.1"/>
    </source>
</evidence>
<dbReference type="Proteomes" id="UP000730591">
    <property type="component" value="Unassembled WGS sequence"/>
</dbReference>
<dbReference type="Pfam" id="PF04149">
    <property type="entry name" value="DUF397"/>
    <property type="match status" value="1"/>
</dbReference>
<reference evidence="2 3" key="1">
    <citation type="submission" date="2020-03" db="EMBL/GenBank/DDBJ databases">
        <title>WGS of actinomycetes isolated from Thailand.</title>
        <authorList>
            <person name="Thawai C."/>
        </authorList>
    </citation>
    <scope>NUCLEOTIDE SEQUENCE [LARGE SCALE GENOMIC DNA]</scope>
    <source>
        <strain evidence="2 3">SBST2-5</strain>
    </source>
</reference>
<organism evidence="2 3">
    <name type="scientific">Streptomyces composti</name>
    <dbReference type="NCBI Taxonomy" id="2720025"/>
    <lineage>
        <taxon>Bacteria</taxon>
        <taxon>Bacillati</taxon>
        <taxon>Actinomycetota</taxon>
        <taxon>Actinomycetes</taxon>
        <taxon>Kitasatosporales</taxon>
        <taxon>Streptomycetaceae</taxon>
        <taxon>Streptomyces</taxon>
    </lineage>
</organism>
<proteinExistence type="predicted"/>
<evidence type="ECO:0000259" key="1">
    <source>
        <dbReference type="Pfam" id="PF04149"/>
    </source>
</evidence>
<evidence type="ECO:0000313" key="3">
    <source>
        <dbReference type="Proteomes" id="UP000730591"/>
    </source>
</evidence>
<sequence length="72" mass="7388">MRECDLSNAHWRKSTCSDGNEGECVEVAGGVAGVAPVRDGKVTDGPVIVVGSAAWTEFIRTVGATGGATQPR</sequence>
<comment type="caution">
    <text evidence="2">The sequence shown here is derived from an EMBL/GenBank/DDBJ whole genome shotgun (WGS) entry which is preliminary data.</text>
</comment>